<dbReference type="AlphaFoldDB" id="A0A5N7B7Q4"/>
<feature type="compositionally biased region" description="Polar residues" evidence="1">
    <location>
        <begin position="173"/>
        <end position="187"/>
    </location>
</feature>
<sequence length="187" mass="19702">MHRPRYHRTPAYLQDPDVGSATPAARSASSSSGEPSVFTGTGSGLSGGSSMAAKDTPQASKGTGGPLAAVTAVRTGERIRFAVDTPNLPDNDITTESTLTSIPTLPTVSRIRSQRSVASSTTEGTRRSLRLVNRIEKTQPLNQARSASPRKRRRERDSLGDEAGIVTRGCARSNATLSGTTPDPLNE</sequence>
<feature type="region of interest" description="Disordered" evidence="1">
    <location>
        <begin position="1"/>
        <end position="67"/>
    </location>
</feature>
<accession>A0A5N7B7Q4</accession>
<name>A0A5N7B7Q4_9EURO</name>
<protein>
    <submittedName>
        <fullName evidence="2">Uncharacterized protein</fullName>
    </submittedName>
</protein>
<feature type="region of interest" description="Disordered" evidence="1">
    <location>
        <begin position="115"/>
        <end position="187"/>
    </location>
</feature>
<evidence type="ECO:0000313" key="3">
    <source>
        <dbReference type="Proteomes" id="UP000326198"/>
    </source>
</evidence>
<evidence type="ECO:0000256" key="1">
    <source>
        <dbReference type="SAM" id="MobiDB-lite"/>
    </source>
</evidence>
<gene>
    <name evidence="2" type="ORF">BDV26DRAFT_205081</name>
</gene>
<dbReference type="EMBL" id="ML736218">
    <property type="protein sequence ID" value="KAE8377782.1"/>
    <property type="molecule type" value="Genomic_DNA"/>
</dbReference>
<reference evidence="2 3" key="1">
    <citation type="submission" date="2019-04" db="EMBL/GenBank/DDBJ databases">
        <title>Friends and foes A comparative genomics studyof 23 Aspergillus species from section Flavi.</title>
        <authorList>
            <consortium name="DOE Joint Genome Institute"/>
            <person name="Kjaerbolling I."/>
            <person name="Vesth T."/>
            <person name="Frisvad J.C."/>
            <person name="Nybo J.L."/>
            <person name="Theobald S."/>
            <person name="Kildgaard S."/>
            <person name="Isbrandt T."/>
            <person name="Kuo A."/>
            <person name="Sato A."/>
            <person name="Lyhne E.K."/>
            <person name="Kogle M.E."/>
            <person name="Wiebenga A."/>
            <person name="Kun R.S."/>
            <person name="Lubbers R.J."/>
            <person name="Makela M.R."/>
            <person name="Barry K."/>
            <person name="Chovatia M."/>
            <person name="Clum A."/>
            <person name="Daum C."/>
            <person name="Haridas S."/>
            <person name="He G."/>
            <person name="LaButti K."/>
            <person name="Lipzen A."/>
            <person name="Mondo S."/>
            <person name="Riley R."/>
            <person name="Salamov A."/>
            <person name="Simmons B.A."/>
            <person name="Magnuson J.K."/>
            <person name="Henrissat B."/>
            <person name="Mortensen U.H."/>
            <person name="Larsen T.O."/>
            <person name="Devries R.P."/>
            <person name="Grigoriev I.V."/>
            <person name="Machida M."/>
            <person name="Baker S.E."/>
            <person name="Andersen M.R."/>
        </authorList>
    </citation>
    <scope>NUCLEOTIDE SEQUENCE [LARGE SCALE GENOMIC DNA]</scope>
    <source>
        <strain evidence="2 3">IBT 29228</strain>
    </source>
</reference>
<keyword evidence="3" id="KW-1185">Reference proteome</keyword>
<feature type="compositionally biased region" description="Low complexity" evidence="1">
    <location>
        <begin position="20"/>
        <end position="32"/>
    </location>
</feature>
<organism evidence="2 3">
    <name type="scientific">Aspergillus bertholletiae</name>
    <dbReference type="NCBI Taxonomy" id="1226010"/>
    <lineage>
        <taxon>Eukaryota</taxon>
        <taxon>Fungi</taxon>
        <taxon>Dikarya</taxon>
        <taxon>Ascomycota</taxon>
        <taxon>Pezizomycotina</taxon>
        <taxon>Eurotiomycetes</taxon>
        <taxon>Eurotiomycetidae</taxon>
        <taxon>Eurotiales</taxon>
        <taxon>Aspergillaceae</taxon>
        <taxon>Aspergillus</taxon>
        <taxon>Aspergillus subgen. Circumdati</taxon>
    </lineage>
</organism>
<proteinExistence type="predicted"/>
<dbReference type="Proteomes" id="UP000326198">
    <property type="component" value="Unassembled WGS sequence"/>
</dbReference>
<dbReference type="OrthoDB" id="4518611at2759"/>
<evidence type="ECO:0000313" key="2">
    <source>
        <dbReference type="EMBL" id="KAE8377782.1"/>
    </source>
</evidence>